<dbReference type="FunFam" id="4.10.400.10:FF:000011">
    <property type="entry name" value="Low-density lipoprotein receptor-related protein 1"/>
    <property type="match status" value="1"/>
</dbReference>
<comment type="caution">
    <text evidence="8">The sequence shown here is derived from an EMBL/GenBank/DDBJ whole genome shotgun (WGS) entry which is preliminary data.</text>
</comment>
<evidence type="ECO:0000256" key="2">
    <source>
        <dbReference type="ARBA" id="ARBA00022692"/>
    </source>
</evidence>
<dbReference type="InterPro" id="IPR002172">
    <property type="entry name" value="LDrepeatLR_classA_rpt"/>
</dbReference>
<proteinExistence type="predicted"/>
<evidence type="ECO:0000256" key="7">
    <source>
        <dbReference type="PROSITE-ProRule" id="PRU00124"/>
    </source>
</evidence>
<sequence>MPFSHYCDTFWDLKFGFDEISFLCKEWICPSNYYRCLNGQCIPIQWICDGEWDCNDASDEERLLSITKLSQHNSKIINLSEMKLKCKNQYQIRPFSQLCTVLEYPCLLANVTDPLNFIKNPPCIPIEKIGDGISDCYGGLDERNIRSCNSGRMMGFHFQCLTNNFGNYPGGDCILYHDRCDHRCLNGEDKILCFYLKNNSKIRCDGSSVNQFESYTDVHCLNGTCIPNARCNNIYECSFGEDEYYCDRKYAMFQPYRNGKARHSNNTYQTINLGNYPEETYQFIRDENDYKDKDSLFRTSSHLSFIFHKIKSHKISSSFQINTFTDNTYKYYDENNKIQIYLNTEEYIIAQSIESWTCNRGIAIKKQFDKSFDTIIECFCPASYYGRFCQYFSDRITIITYLDGLKYIYRDDQQLMNNTIKILVKLIFNESIIVDYNEIHFTPILNNLNEKRS</sequence>
<dbReference type="PRINTS" id="PR00261">
    <property type="entry name" value="LDLRECEPTOR"/>
</dbReference>
<dbReference type="GO" id="GO:0005886">
    <property type="term" value="C:plasma membrane"/>
    <property type="evidence" value="ECO:0007669"/>
    <property type="project" value="TreeGrafter"/>
</dbReference>
<keyword evidence="4" id="KW-1133">Transmembrane helix</keyword>
<dbReference type="InterPro" id="IPR036055">
    <property type="entry name" value="LDL_receptor-like_sf"/>
</dbReference>
<dbReference type="SMART" id="SM00192">
    <property type="entry name" value="LDLa"/>
    <property type="match status" value="3"/>
</dbReference>
<keyword evidence="2" id="KW-0812">Transmembrane</keyword>
<dbReference type="AlphaFoldDB" id="A0A815VZI1"/>
<comment type="subcellular location">
    <subcellularLocation>
        <location evidence="1">Membrane</location>
        <topology evidence="1">Single-pass membrane protein</topology>
    </subcellularLocation>
</comment>
<dbReference type="GO" id="GO:0016192">
    <property type="term" value="P:vesicle-mediated transport"/>
    <property type="evidence" value="ECO:0007669"/>
    <property type="project" value="UniProtKB-ARBA"/>
</dbReference>
<evidence type="ECO:0000313" key="8">
    <source>
        <dbReference type="EMBL" id="CAF1536945.1"/>
    </source>
</evidence>
<evidence type="ECO:0000256" key="4">
    <source>
        <dbReference type="ARBA" id="ARBA00022989"/>
    </source>
</evidence>
<keyword evidence="3" id="KW-0677">Repeat</keyword>
<dbReference type="Gene3D" id="4.10.400.10">
    <property type="entry name" value="Low-density Lipoprotein Receptor"/>
    <property type="match status" value="1"/>
</dbReference>
<dbReference type="PANTHER" id="PTHR24270">
    <property type="entry name" value="LOW-DENSITY LIPOPROTEIN RECEPTOR-RELATED"/>
    <property type="match status" value="1"/>
</dbReference>
<feature type="disulfide bond" evidence="7">
    <location>
        <begin position="36"/>
        <end position="54"/>
    </location>
</feature>
<keyword evidence="6 7" id="KW-1015">Disulfide bond</keyword>
<dbReference type="PROSITE" id="PS50068">
    <property type="entry name" value="LDLRA_2"/>
    <property type="match status" value="1"/>
</dbReference>
<dbReference type="OrthoDB" id="19606at2759"/>
<evidence type="ECO:0000313" key="9">
    <source>
        <dbReference type="Proteomes" id="UP000663852"/>
    </source>
</evidence>
<organism evidence="8 9">
    <name type="scientific">Adineta ricciae</name>
    <name type="common">Rotifer</name>
    <dbReference type="NCBI Taxonomy" id="249248"/>
    <lineage>
        <taxon>Eukaryota</taxon>
        <taxon>Metazoa</taxon>
        <taxon>Spiralia</taxon>
        <taxon>Gnathifera</taxon>
        <taxon>Rotifera</taxon>
        <taxon>Eurotatoria</taxon>
        <taxon>Bdelloidea</taxon>
        <taxon>Adinetida</taxon>
        <taxon>Adinetidae</taxon>
        <taxon>Adineta</taxon>
    </lineage>
</organism>
<accession>A0A815VZI1</accession>
<keyword evidence="5" id="KW-0472">Membrane</keyword>
<evidence type="ECO:0000256" key="5">
    <source>
        <dbReference type="ARBA" id="ARBA00023136"/>
    </source>
</evidence>
<dbReference type="InterPro" id="IPR050685">
    <property type="entry name" value="LDLR"/>
</dbReference>
<reference evidence="8" key="1">
    <citation type="submission" date="2021-02" db="EMBL/GenBank/DDBJ databases">
        <authorList>
            <person name="Nowell W R."/>
        </authorList>
    </citation>
    <scope>NUCLEOTIDE SEQUENCE</scope>
</reference>
<dbReference type="CDD" id="cd00112">
    <property type="entry name" value="LDLa"/>
    <property type="match status" value="2"/>
</dbReference>
<protein>
    <submittedName>
        <fullName evidence="8">Uncharacterized protein</fullName>
    </submittedName>
</protein>
<gene>
    <name evidence="8" type="ORF">EDS130_LOCUS45022</name>
</gene>
<evidence type="ECO:0000256" key="6">
    <source>
        <dbReference type="ARBA" id="ARBA00023157"/>
    </source>
</evidence>
<name>A0A815VZI1_ADIRI</name>
<evidence type="ECO:0000256" key="3">
    <source>
        <dbReference type="ARBA" id="ARBA00022737"/>
    </source>
</evidence>
<dbReference type="EMBL" id="CAJNOJ010000980">
    <property type="protein sequence ID" value="CAF1536945.1"/>
    <property type="molecule type" value="Genomic_DNA"/>
</dbReference>
<evidence type="ECO:0000256" key="1">
    <source>
        <dbReference type="ARBA" id="ARBA00004167"/>
    </source>
</evidence>
<dbReference type="SUPFAM" id="SSF57424">
    <property type="entry name" value="LDL receptor-like module"/>
    <property type="match status" value="1"/>
</dbReference>
<dbReference type="Proteomes" id="UP000663852">
    <property type="component" value="Unassembled WGS sequence"/>
</dbReference>
<feature type="disulfide bond" evidence="7">
    <location>
        <begin position="29"/>
        <end position="41"/>
    </location>
</feature>
<comment type="caution">
    <text evidence="7">Lacks conserved residue(s) required for the propagation of feature annotation.</text>
</comment>
<dbReference type="Pfam" id="PF00057">
    <property type="entry name" value="Ldl_recept_a"/>
    <property type="match status" value="1"/>
</dbReference>